<comment type="caution">
    <text evidence="1">The sequence shown here is derived from an EMBL/GenBank/DDBJ whole genome shotgun (WGS) entry which is preliminary data.</text>
</comment>
<dbReference type="RefSeq" id="WP_343764857.1">
    <property type="nucleotide sequence ID" value="NZ_BAAAFG010000013.1"/>
</dbReference>
<keyword evidence="2" id="KW-1185">Reference proteome</keyword>
<dbReference type="EMBL" id="BAAAFG010000013">
    <property type="protein sequence ID" value="GAA0872035.1"/>
    <property type="molecule type" value="Genomic_DNA"/>
</dbReference>
<proteinExistence type="predicted"/>
<dbReference type="Proteomes" id="UP001500507">
    <property type="component" value="Unassembled WGS sequence"/>
</dbReference>
<evidence type="ECO:0008006" key="3">
    <source>
        <dbReference type="Google" id="ProtNLM"/>
    </source>
</evidence>
<organism evidence="1 2">
    <name type="scientific">Gangjinia marincola</name>
    <dbReference type="NCBI Taxonomy" id="578463"/>
    <lineage>
        <taxon>Bacteria</taxon>
        <taxon>Pseudomonadati</taxon>
        <taxon>Bacteroidota</taxon>
        <taxon>Flavobacteriia</taxon>
        <taxon>Flavobacteriales</taxon>
        <taxon>Flavobacteriaceae</taxon>
        <taxon>Gangjinia</taxon>
    </lineage>
</organism>
<reference evidence="2" key="1">
    <citation type="journal article" date="2019" name="Int. J. Syst. Evol. Microbiol.">
        <title>The Global Catalogue of Microorganisms (GCM) 10K type strain sequencing project: providing services to taxonomists for standard genome sequencing and annotation.</title>
        <authorList>
            <consortium name="The Broad Institute Genomics Platform"/>
            <consortium name="The Broad Institute Genome Sequencing Center for Infectious Disease"/>
            <person name="Wu L."/>
            <person name="Ma J."/>
        </authorList>
    </citation>
    <scope>NUCLEOTIDE SEQUENCE [LARGE SCALE GENOMIC DNA]</scope>
    <source>
        <strain evidence="2">JCM 16082</strain>
    </source>
</reference>
<sequence length="181" mass="20315">MKLNTIYSYFCLITILCVSCVEDIDLNQTEDIVLSPVVELDLIFFNLDETDLLDQDTGTVFSAIQDTTRLEFLDDSFIRDNLIRVDLVFEFENSFNQSFSGEAVFLNESNDPQYTIPIEVASSQGNTESTIITQTLTQEDILLLNNSNQLAISLQLNENGAPVLGAIALQSKATYYLVFNE</sequence>
<evidence type="ECO:0000313" key="1">
    <source>
        <dbReference type="EMBL" id="GAA0872035.1"/>
    </source>
</evidence>
<gene>
    <name evidence="1" type="ORF">GCM10009117_11820</name>
</gene>
<name>A0ABP3XS14_9FLAO</name>
<accession>A0ABP3XS14</accession>
<protein>
    <recommendedName>
        <fullName evidence="3">DUF4249 family protein</fullName>
    </recommendedName>
</protein>
<evidence type="ECO:0000313" key="2">
    <source>
        <dbReference type="Proteomes" id="UP001500507"/>
    </source>
</evidence>